<dbReference type="InterPro" id="IPR021401">
    <property type="entry name" value="DUF3040"/>
</dbReference>
<name>A0ABV6MAG9_9ACTN</name>
<organism evidence="2 3">
    <name type="scientific">Phytohabitans kaempferiae</name>
    <dbReference type="NCBI Taxonomy" id="1620943"/>
    <lineage>
        <taxon>Bacteria</taxon>
        <taxon>Bacillati</taxon>
        <taxon>Actinomycetota</taxon>
        <taxon>Actinomycetes</taxon>
        <taxon>Micromonosporales</taxon>
        <taxon>Micromonosporaceae</taxon>
    </lineage>
</organism>
<keyword evidence="1" id="KW-0812">Transmembrane</keyword>
<keyword evidence="1" id="KW-1133">Transmembrane helix</keyword>
<dbReference type="Pfam" id="PF11239">
    <property type="entry name" value="DUF3040"/>
    <property type="match status" value="1"/>
</dbReference>
<evidence type="ECO:0000256" key="1">
    <source>
        <dbReference type="SAM" id="Phobius"/>
    </source>
</evidence>
<keyword evidence="3" id="KW-1185">Reference proteome</keyword>
<dbReference type="Proteomes" id="UP001589867">
    <property type="component" value="Unassembled WGS sequence"/>
</dbReference>
<evidence type="ECO:0000313" key="2">
    <source>
        <dbReference type="EMBL" id="MFC0531710.1"/>
    </source>
</evidence>
<sequence>MLHHDERRRLEALAERMWHDDPNFASAMDRGVPRSPVEYRRQRRRIPALTALAAAGPVLLGYPVLGFFAAWVCAVVAILWYADALDRPPRRGRGG</sequence>
<feature type="transmembrane region" description="Helical" evidence="1">
    <location>
        <begin position="49"/>
        <end position="82"/>
    </location>
</feature>
<protein>
    <submittedName>
        <fullName evidence="2">DUF3040 domain-containing protein</fullName>
    </submittedName>
</protein>
<evidence type="ECO:0000313" key="3">
    <source>
        <dbReference type="Proteomes" id="UP001589867"/>
    </source>
</evidence>
<dbReference type="EMBL" id="JBHLUH010000061">
    <property type="protein sequence ID" value="MFC0531710.1"/>
    <property type="molecule type" value="Genomic_DNA"/>
</dbReference>
<comment type="caution">
    <text evidence="2">The sequence shown here is derived from an EMBL/GenBank/DDBJ whole genome shotgun (WGS) entry which is preliminary data.</text>
</comment>
<proteinExistence type="predicted"/>
<accession>A0ABV6MAG9</accession>
<dbReference type="RefSeq" id="WP_377256615.1">
    <property type="nucleotide sequence ID" value="NZ_JBHLUH010000061.1"/>
</dbReference>
<reference evidence="2 3" key="1">
    <citation type="submission" date="2024-09" db="EMBL/GenBank/DDBJ databases">
        <authorList>
            <person name="Sun Q."/>
            <person name="Mori K."/>
        </authorList>
    </citation>
    <scope>NUCLEOTIDE SEQUENCE [LARGE SCALE GENOMIC DNA]</scope>
    <source>
        <strain evidence="2 3">TBRC 3947</strain>
    </source>
</reference>
<gene>
    <name evidence="2" type="ORF">ACFFIA_29095</name>
</gene>
<keyword evidence="1" id="KW-0472">Membrane</keyword>